<dbReference type="GO" id="GO:0005829">
    <property type="term" value="C:cytosol"/>
    <property type="evidence" value="ECO:0007669"/>
    <property type="project" value="TreeGrafter"/>
</dbReference>
<dbReference type="Gene3D" id="6.10.250.690">
    <property type="match status" value="1"/>
</dbReference>
<dbReference type="PROSITE" id="PS50110">
    <property type="entry name" value="RESPONSE_REGULATORY"/>
    <property type="match status" value="1"/>
</dbReference>
<dbReference type="GO" id="GO:0000156">
    <property type="term" value="F:phosphorelay response regulator activity"/>
    <property type="evidence" value="ECO:0007669"/>
    <property type="project" value="TreeGrafter"/>
</dbReference>
<dbReference type="FunFam" id="1.10.10.10:FF:000018">
    <property type="entry name" value="DNA-binding response regulator ResD"/>
    <property type="match status" value="1"/>
</dbReference>
<dbReference type="InterPro" id="IPR011006">
    <property type="entry name" value="CheY-like_superfamily"/>
</dbReference>
<evidence type="ECO:0000256" key="4">
    <source>
        <dbReference type="ARBA" id="ARBA00023015"/>
    </source>
</evidence>
<keyword evidence="3" id="KW-0902">Two-component regulatory system</keyword>
<evidence type="ECO:0000259" key="9">
    <source>
        <dbReference type="PROSITE" id="PS50110"/>
    </source>
</evidence>
<evidence type="ECO:0000256" key="6">
    <source>
        <dbReference type="ARBA" id="ARBA00023163"/>
    </source>
</evidence>
<evidence type="ECO:0000256" key="7">
    <source>
        <dbReference type="PROSITE-ProRule" id="PRU00169"/>
    </source>
</evidence>
<evidence type="ECO:0000256" key="3">
    <source>
        <dbReference type="ARBA" id="ARBA00023012"/>
    </source>
</evidence>
<dbReference type="InterPro" id="IPR001789">
    <property type="entry name" value="Sig_transdc_resp-reg_receiver"/>
</dbReference>
<feature type="modified residue" description="4-aspartylphosphate" evidence="7">
    <location>
        <position position="53"/>
    </location>
</feature>
<evidence type="ECO:0000259" key="10">
    <source>
        <dbReference type="PROSITE" id="PS51755"/>
    </source>
</evidence>
<dbReference type="SUPFAM" id="SSF52172">
    <property type="entry name" value="CheY-like"/>
    <property type="match status" value="1"/>
</dbReference>
<name>A0A0K9F318_9BACI</name>
<keyword evidence="5 8" id="KW-0238">DNA-binding</keyword>
<gene>
    <name evidence="11" type="ORF">ACZ11_22480</name>
</gene>
<dbReference type="CDD" id="cd17574">
    <property type="entry name" value="REC_OmpR"/>
    <property type="match status" value="1"/>
</dbReference>
<evidence type="ECO:0000256" key="2">
    <source>
        <dbReference type="ARBA" id="ARBA00022553"/>
    </source>
</evidence>
<comment type="caution">
    <text evidence="11">The sequence shown here is derived from an EMBL/GenBank/DDBJ whole genome shotgun (WGS) entry which is preliminary data.</text>
</comment>
<comment type="subcellular location">
    <subcellularLocation>
        <location evidence="1">Cytoplasm</location>
    </subcellularLocation>
</comment>
<evidence type="ECO:0000256" key="5">
    <source>
        <dbReference type="ARBA" id="ARBA00023125"/>
    </source>
</evidence>
<dbReference type="PANTHER" id="PTHR48111">
    <property type="entry name" value="REGULATOR OF RPOS"/>
    <property type="match status" value="1"/>
</dbReference>
<keyword evidence="4" id="KW-0805">Transcription regulation</keyword>
<keyword evidence="2 7" id="KW-0597">Phosphoprotein</keyword>
<keyword evidence="6" id="KW-0804">Transcription</keyword>
<accession>A0A0K9F318</accession>
<protein>
    <submittedName>
        <fullName evidence="11">Transcriptional regulator</fullName>
    </submittedName>
</protein>
<dbReference type="Pfam" id="PF00072">
    <property type="entry name" value="Response_reg"/>
    <property type="match status" value="1"/>
</dbReference>
<dbReference type="GO" id="GO:0006355">
    <property type="term" value="P:regulation of DNA-templated transcription"/>
    <property type="evidence" value="ECO:0007669"/>
    <property type="project" value="InterPro"/>
</dbReference>
<dbReference type="CDD" id="cd00383">
    <property type="entry name" value="trans_reg_C"/>
    <property type="match status" value="1"/>
</dbReference>
<dbReference type="InterPro" id="IPR001867">
    <property type="entry name" value="OmpR/PhoB-type_DNA-bd"/>
</dbReference>
<dbReference type="PROSITE" id="PS51755">
    <property type="entry name" value="OMPR_PHOB"/>
    <property type="match status" value="1"/>
</dbReference>
<dbReference type="Gene3D" id="3.40.50.2300">
    <property type="match status" value="1"/>
</dbReference>
<feature type="DNA-binding region" description="OmpR/PhoB-type" evidence="8">
    <location>
        <begin position="128"/>
        <end position="226"/>
    </location>
</feature>
<reference evidence="12" key="1">
    <citation type="submission" date="2015-07" db="EMBL/GenBank/DDBJ databases">
        <authorList>
            <consortium name="Consortium for Microbial Forensics and Genomics (microFORGE)"/>
            <person name="Knight B.M."/>
            <person name="Roberts D.P."/>
            <person name="Lin D."/>
            <person name="Hari K."/>
            <person name="Fletcher J."/>
            <person name="Melcher U."/>
            <person name="Blagden T."/>
            <person name="Winegar R.A."/>
        </authorList>
    </citation>
    <scope>NUCLEOTIDE SEQUENCE [LARGE SCALE GENOMIC DNA]</scope>
    <source>
        <strain evidence="12">DSM 23493</strain>
    </source>
</reference>
<dbReference type="Proteomes" id="UP000037326">
    <property type="component" value="Unassembled WGS sequence"/>
</dbReference>
<dbReference type="InterPro" id="IPR036388">
    <property type="entry name" value="WH-like_DNA-bd_sf"/>
</dbReference>
<evidence type="ECO:0000313" key="11">
    <source>
        <dbReference type="EMBL" id="KMY28531.1"/>
    </source>
</evidence>
<dbReference type="EMBL" id="LFXJ01000011">
    <property type="protein sequence ID" value="KMY28531.1"/>
    <property type="molecule type" value="Genomic_DNA"/>
</dbReference>
<feature type="domain" description="Response regulatory" evidence="9">
    <location>
        <begin position="4"/>
        <end position="117"/>
    </location>
</feature>
<dbReference type="RefSeq" id="WP_049668799.1">
    <property type="nucleotide sequence ID" value="NZ_LFXJ01000011.1"/>
</dbReference>
<dbReference type="GO" id="GO:0032993">
    <property type="term" value="C:protein-DNA complex"/>
    <property type="evidence" value="ECO:0007669"/>
    <property type="project" value="TreeGrafter"/>
</dbReference>
<dbReference type="GO" id="GO:0000976">
    <property type="term" value="F:transcription cis-regulatory region binding"/>
    <property type="evidence" value="ECO:0007669"/>
    <property type="project" value="TreeGrafter"/>
</dbReference>
<dbReference type="InterPro" id="IPR039420">
    <property type="entry name" value="WalR-like"/>
</dbReference>
<dbReference type="AlphaFoldDB" id="A0A0K9F318"/>
<dbReference type="Gene3D" id="1.10.10.10">
    <property type="entry name" value="Winged helix-like DNA-binding domain superfamily/Winged helix DNA-binding domain"/>
    <property type="match status" value="1"/>
</dbReference>
<dbReference type="GeneID" id="96600978"/>
<evidence type="ECO:0000256" key="8">
    <source>
        <dbReference type="PROSITE-ProRule" id="PRU01091"/>
    </source>
</evidence>
<organism evidence="11 12">
    <name type="scientific">Lysinibacillus xylanilyticus</name>
    <dbReference type="NCBI Taxonomy" id="582475"/>
    <lineage>
        <taxon>Bacteria</taxon>
        <taxon>Bacillati</taxon>
        <taxon>Bacillota</taxon>
        <taxon>Bacilli</taxon>
        <taxon>Bacillales</taxon>
        <taxon>Bacillaceae</taxon>
        <taxon>Lysinibacillus</taxon>
    </lineage>
</organism>
<proteinExistence type="predicted"/>
<evidence type="ECO:0000313" key="12">
    <source>
        <dbReference type="Proteomes" id="UP000037326"/>
    </source>
</evidence>
<dbReference type="SMART" id="SM00448">
    <property type="entry name" value="REC"/>
    <property type="match status" value="1"/>
</dbReference>
<dbReference type="OrthoDB" id="2028620at2"/>
<feature type="domain" description="OmpR/PhoB-type" evidence="10">
    <location>
        <begin position="128"/>
        <end position="226"/>
    </location>
</feature>
<dbReference type="Pfam" id="PF00486">
    <property type="entry name" value="Trans_reg_C"/>
    <property type="match status" value="1"/>
</dbReference>
<dbReference type="PANTHER" id="PTHR48111:SF40">
    <property type="entry name" value="PHOSPHATE REGULON TRANSCRIPTIONAL REGULATORY PROTEIN PHOB"/>
    <property type="match status" value="1"/>
</dbReference>
<evidence type="ECO:0000256" key="1">
    <source>
        <dbReference type="ARBA" id="ARBA00004496"/>
    </source>
</evidence>
<sequence length="229" mass="26271">MKFDCLIVDDEIALAETTCEYFNMFEVKTAFVVSAGECKRFLEEHEPLLILLDINLGNESGFDLCKKLRKTTQVPILFISARSSDDDVLIALNIGGDDYIQKPYTLSVLLAKVKAVLKRYGSGSSNQQEFLEFGQIQIDMKLYRVRVKGMDIQLKTMEYKLLSYLAKNKNRIITKDELFQNVWGDSFVGDGTLNVHIRHLREKIEENPKDPQFIKTVWGIGYVLEDTNQ</sequence>
<dbReference type="PATRIC" id="fig|582475.4.peg.5104"/>
<dbReference type="SMART" id="SM00862">
    <property type="entry name" value="Trans_reg_C"/>
    <property type="match status" value="1"/>
</dbReference>